<dbReference type="Pfam" id="PF00651">
    <property type="entry name" value="BTB"/>
    <property type="match status" value="1"/>
</dbReference>
<name>A0A4Y2RXD6_ARAVE</name>
<organism evidence="3 4">
    <name type="scientific">Araneus ventricosus</name>
    <name type="common">Orbweaver spider</name>
    <name type="synonym">Epeira ventricosa</name>
    <dbReference type="NCBI Taxonomy" id="182803"/>
    <lineage>
        <taxon>Eukaryota</taxon>
        <taxon>Metazoa</taxon>
        <taxon>Ecdysozoa</taxon>
        <taxon>Arthropoda</taxon>
        <taxon>Chelicerata</taxon>
        <taxon>Arachnida</taxon>
        <taxon>Araneae</taxon>
        <taxon>Araneomorphae</taxon>
        <taxon>Entelegynae</taxon>
        <taxon>Araneoidea</taxon>
        <taxon>Araneidae</taxon>
        <taxon>Araneus</taxon>
    </lineage>
</organism>
<dbReference type="Gene3D" id="3.30.710.10">
    <property type="entry name" value="Potassium Channel Kv1.1, Chain A"/>
    <property type="match status" value="1"/>
</dbReference>
<dbReference type="AlphaFoldDB" id="A0A4Y2RXD6"/>
<reference evidence="3 4" key="1">
    <citation type="journal article" date="2019" name="Sci. Rep.">
        <title>Orb-weaving spider Araneus ventricosus genome elucidates the spidroin gene catalogue.</title>
        <authorList>
            <person name="Kono N."/>
            <person name="Nakamura H."/>
            <person name="Ohtoshi R."/>
            <person name="Moran D.A.P."/>
            <person name="Shinohara A."/>
            <person name="Yoshida Y."/>
            <person name="Fujiwara M."/>
            <person name="Mori M."/>
            <person name="Tomita M."/>
            <person name="Arakawa K."/>
        </authorList>
    </citation>
    <scope>NUCLEOTIDE SEQUENCE [LARGE SCALE GENOMIC DNA]</scope>
</reference>
<dbReference type="PROSITE" id="PS50144">
    <property type="entry name" value="MATH"/>
    <property type="match status" value="1"/>
</dbReference>
<dbReference type="OrthoDB" id="6359816at2759"/>
<dbReference type="InterPro" id="IPR011333">
    <property type="entry name" value="SKP1/BTB/POZ_sf"/>
</dbReference>
<dbReference type="Proteomes" id="UP000499080">
    <property type="component" value="Unassembled WGS sequence"/>
</dbReference>
<feature type="domain" description="MATH" evidence="2">
    <location>
        <begin position="11"/>
        <end position="66"/>
    </location>
</feature>
<dbReference type="PROSITE" id="PS50097">
    <property type="entry name" value="BTB"/>
    <property type="match status" value="1"/>
</dbReference>
<evidence type="ECO:0000313" key="3">
    <source>
        <dbReference type="EMBL" id="GBN80522.1"/>
    </source>
</evidence>
<dbReference type="PANTHER" id="PTHR24410">
    <property type="entry name" value="HL07962P-RELATED"/>
    <property type="match status" value="1"/>
</dbReference>
<evidence type="ECO:0000259" key="2">
    <source>
        <dbReference type="PROSITE" id="PS50144"/>
    </source>
</evidence>
<gene>
    <name evidence="3" type="ORF">AVEN_44278_1</name>
</gene>
<dbReference type="InterPro" id="IPR000210">
    <property type="entry name" value="BTB/POZ_dom"/>
</dbReference>
<dbReference type="InterPro" id="IPR002083">
    <property type="entry name" value="MATH/TRAF_dom"/>
</dbReference>
<accession>A0A4Y2RXD6</accession>
<dbReference type="SMART" id="SM00225">
    <property type="entry name" value="BTB"/>
    <property type="match status" value="1"/>
</dbReference>
<feature type="domain" description="BTB" evidence="1">
    <location>
        <begin position="340"/>
        <end position="403"/>
    </location>
</feature>
<dbReference type="CDD" id="cd18186">
    <property type="entry name" value="BTB_POZ_ZBTB_KLHL-like"/>
    <property type="match status" value="1"/>
</dbReference>
<dbReference type="SUPFAM" id="SSF49599">
    <property type="entry name" value="TRAF domain-like"/>
    <property type="match status" value="1"/>
</dbReference>
<proteinExistence type="predicted"/>
<dbReference type="Gene3D" id="2.60.210.10">
    <property type="entry name" value="Apoptosis, Tumor Necrosis Factor Receptor Associated Protein 2, Chain A"/>
    <property type="match status" value="1"/>
</dbReference>
<comment type="caution">
    <text evidence="3">The sequence shown here is derived from an EMBL/GenBank/DDBJ whole genome shotgun (WGS) entry which is preliminary data.</text>
</comment>
<protein>
    <submittedName>
        <fullName evidence="3">Uncharacterized protein</fullName>
    </submittedName>
</protein>
<evidence type="ECO:0000259" key="1">
    <source>
        <dbReference type="PROSITE" id="PS50097"/>
    </source>
</evidence>
<dbReference type="InterPro" id="IPR051481">
    <property type="entry name" value="BTB-POZ/Galectin-3-binding"/>
</dbReference>
<dbReference type="SUPFAM" id="SSF54695">
    <property type="entry name" value="POZ domain"/>
    <property type="match status" value="1"/>
</dbReference>
<dbReference type="Pfam" id="PF22486">
    <property type="entry name" value="MATH_2"/>
    <property type="match status" value="1"/>
</dbReference>
<dbReference type="InterPro" id="IPR008974">
    <property type="entry name" value="TRAF-like"/>
</dbReference>
<keyword evidence="4" id="KW-1185">Reference proteome</keyword>
<dbReference type="PANTHER" id="PTHR24410:SF23">
    <property type="entry name" value="BTB DOMAIN-CONTAINING PROTEIN-RELATED"/>
    <property type="match status" value="1"/>
</dbReference>
<dbReference type="EMBL" id="BGPR01018936">
    <property type="protein sequence ID" value="GBN80522.1"/>
    <property type="molecule type" value="Genomic_DNA"/>
</dbReference>
<sequence length="502" mass="58469">MVGCNKNTGKSVTIKWCIENFQFCWHKTGERLESPLFNVDFISGTFWRLWLYPRGEDDGEYLSFYLFREEGGPEVVDVDFELFLIVTESFYESPGENLNWYSFKIHQREGLEYFASRWEVFAPKEAQNDTFVLRLGCRILNRERDGFGDSVQVLVTRIGKERICGTEIFDDVIDRDPHSNKDIEVKSMLEDEPLININLSYIKESLVIKIRPVSCKKIKYAICKITVIKNWGKESPIKHVRSWIGGIKADIWRYCVLLPETESLKPDLKTDKALTDKTFFVHYDFAFSTGEMVAICGLEECVRYIKTLNVSFDQYWDINIKTAKSALDALVENYRSRSFVDVNVKTKTKTFPAHKAILCARSPKFKSIIEANIREVKFPYLRDSNNFEDLFLFLYTDNVGIPSLKPALKLHKLSFSINLEPLKTYCRNILTAHLNSVSAVAMLRFACFYRDIPLKTSVENYIAKNYELVISSTNWEVFADKPEFRKEVIFMKYKKQMTVSWS</sequence>
<evidence type="ECO:0000313" key="4">
    <source>
        <dbReference type="Proteomes" id="UP000499080"/>
    </source>
</evidence>